<feature type="compositionally biased region" description="Low complexity" evidence="1">
    <location>
        <begin position="737"/>
        <end position="746"/>
    </location>
</feature>
<feature type="region of interest" description="Disordered" evidence="1">
    <location>
        <begin position="707"/>
        <end position="748"/>
    </location>
</feature>
<dbReference type="EMBL" id="CDMZ01002745">
    <property type="protein sequence ID" value="CEM43718.1"/>
    <property type="molecule type" value="Genomic_DNA"/>
</dbReference>
<dbReference type="PhylomeDB" id="A0A0G4HI60"/>
<keyword evidence="2" id="KW-0732">Signal</keyword>
<sequence>MGVAFLLFCTSHVKADNAAMQCYLFLPMDLDETWKQCDEFYMLFPKPEDQLFQMSDWGDSGGAKYKSKYGVQLRYVADDEEVQRMAKKSAEEGNYDWLEGLEDNMVGVWTAINPKGQAFGYHYTTELVESITPPDTLYMKLACGKTLEVQTECQNRQFGFEWAETYWKGSFCGFTGECEEGSSCVQINPYIFKCMEDTEIAEKQIEEKSVVKQGETPKTYPWDNCYWSRKCAVEGYQCFRNKRWTQYARCLPAGTCPKARGRDRLKSTWGVDDPSQLTPQTVQRRLLSHPEKTGLTGPWSPKVRGEEKRRRLRECLHDNVEAWSLGDAFDSLESAFGPSSHVNMVSKIAKGDCSEHFDTNDPMGGSQGEKETGTQTNGGSKQPLRGFDFEDAMKGDFFKTHEMDLQLDDFVGWDWLDQKMWQENGGHEGWDCDRPWGPVATKEDGADDVWECRKKANDVGYNPWEVCPESKSERNRRRVRRLQKEDPDRHRRLQSMSFDNIELATAFGNAALTTAEADALAELPAPPEAKEDKPCAYELEREWAPEKIVGWELVCAPLYIFAPVLESGPGFIMSPKANWGPVVAFGPEVYLGTAWSGAPKVNLGFELAAAPEIVYAPYIVNGVEIIMAPEVVVIPYILYGTEVVLTPTTHAPDILEDVWYERTEFPPSKLKRYADRGVFQGKGKPIQKDVKPVYEGKYAVKPYEMNEGIDEGASPDMEGEAAEEEESLSGQFIEKSTTTTTTTTTTKPSYDIKGGIEAFKSYDYSKEDGKRVGPPGGGSMAEAEGGGESPVTEAEGRPCKFKKGEFCLDEYGGEGGGEGGGVVSGRGPRQPNDYVTWLYDDKLNFDQLVIDVRNTEIPPAPIPPKLAESLGIRKNPRLGAFFTVEAKNEVECSQYELDANGQRNGKIHVFKVLPRDLRVLAGKLEPGCVFPYPSDIIRDIPNLPKAAYPAIAAMEGLENLLPPQMKIAINSIFSFGAVLAGGRLPDPISWLESFQQETNPEGNKMEAKNSERQADGSVNWLKAFDIAAKNTPAEVIKTLPSFLKNGTRFTDSFRMMQEGLKGKGPLLSPDWLDGALKDFDKTMKTIPSMFG</sequence>
<feature type="signal peptide" evidence="2">
    <location>
        <begin position="1"/>
        <end position="15"/>
    </location>
</feature>
<dbReference type="VEuPathDB" id="CryptoDB:Cvel_27726"/>
<feature type="region of interest" description="Disordered" evidence="1">
    <location>
        <begin position="766"/>
        <end position="795"/>
    </location>
</feature>
<evidence type="ECO:0000256" key="1">
    <source>
        <dbReference type="SAM" id="MobiDB-lite"/>
    </source>
</evidence>
<evidence type="ECO:0000313" key="3">
    <source>
        <dbReference type="EMBL" id="CEM43718.1"/>
    </source>
</evidence>
<accession>A0A0G4HI60</accession>
<feature type="compositionally biased region" description="Gly residues" evidence="1">
    <location>
        <begin position="774"/>
        <end position="788"/>
    </location>
</feature>
<feature type="region of interest" description="Disordered" evidence="1">
    <location>
        <begin position="357"/>
        <end position="384"/>
    </location>
</feature>
<gene>
    <name evidence="3" type="ORF">Cvel_27726</name>
</gene>
<dbReference type="AlphaFoldDB" id="A0A0G4HI60"/>
<reference evidence="3" key="1">
    <citation type="submission" date="2014-11" db="EMBL/GenBank/DDBJ databases">
        <authorList>
            <person name="Otto D Thomas"/>
            <person name="Naeem Raeece"/>
        </authorList>
    </citation>
    <scope>NUCLEOTIDE SEQUENCE</scope>
</reference>
<proteinExistence type="predicted"/>
<organism evidence="3">
    <name type="scientific">Chromera velia CCMP2878</name>
    <dbReference type="NCBI Taxonomy" id="1169474"/>
    <lineage>
        <taxon>Eukaryota</taxon>
        <taxon>Sar</taxon>
        <taxon>Alveolata</taxon>
        <taxon>Colpodellida</taxon>
        <taxon>Chromeraceae</taxon>
        <taxon>Chromera</taxon>
    </lineage>
</organism>
<name>A0A0G4HI60_9ALVE</name>
<evidence type="ECO:0000256" key="2">
    <source>
        <dbReference type="SAM" id="SignalP"/>
    </source>
</evidence>
<feature type="compositionally biased region" description="Acidic residues" evidence="1">
    <location>
        <begin position="717"/>
        <end position="727"/>
    </location>
</feature>
<feature type="chain" id="PRO_5013311671" evidence="2">
    <location>
        <begin position="16"/>
        <end position="1091"/>
    </location>
</feature>
<protein>
    <submittedName>
        <fullName evidence="3">Uncharacterized protein</fullName>
    </submittedName>
</protein>